<dbReference type="Pfam" id="PF13567">
    <property type="entry name" value="DUF4131"/>
    <property type="match status" value="1"/>
</dbReference>
<evidence type="ECO:0000256" key="3">
    <source>
        <dbReference type="ARBA" id="ARBA00022692"/>
    </source>
</evidence>
<evidence type="ECO:0000256" key="2">
    <source>
        <dbReference type="ARBA" id="ARBA00022475"/>
    </source>
</evidence>
<feature type="transmembrane region" description="Helical" evidence="6">
    <location>
        <begin position="20"/>
        <end position="41"/>
    </location>
</feature>
<keyword evidence="5 6" id="KW-0472">Membrane</keyword>
<dbReference type="Pfam" id="PF03772">
    <property type="entry name" value="Competence"/>
    <property type="match status" value="1"/>
</dbReference>
<evidence type="ECO:0000256" key="6">
    <source>
        <dbReference type="SAM" id="Phobius"/>
    </source>
</evidence>
<sequence length="635" mass="72852">MLFFLIAYLNATRQLFPSPWMGVATFFLIFSIGLFSTYYSIPENQANHYLQKDSGTEKIFFAKAIITEELKPTQFSERYLLKVEELISETEIHSSRGKLLLNVNSDSINLQPGNKILIPWTPQEIKPPLNPFQFNYKDYMKRLGVERQVSISGEQLEVTGQEENFIVLAWTLREKLISNLRNYDFGKEELAVFQALILGQRRDIDDQLYKNYAAAGAIHILAISGLHIGILMLLLNFLLKPVEKLKYGKYLKPGLVIILLWGFAILSGLSPSVVRAVCMFSFIAIGLQLKRKTSTLNSLFLSLFFLLLINPFYLFQVGFQMSYLAVFSIIVFQPYINRLFSPKIRIIDYFWKIISVSLAAQIGVLPLSLYYFHQFPGLFLVSSLVVLPLLGFILALGILVILLAFMNILPQILADLLGMVITFLNTFIGKIAKFDVFVFSDIDFSLLQSMAVYLILLGILLVIAKPNFKRLCFLLISIMGFQLASFYNKINNPADEIVVFHRTRESVIGKKQKYDLTIFAENKDQLSFLKAYLRERQIENFSLQQLPDILSVSDQICLVIDTTASYNLKEFQPEFIILRNSPRLNMERLINQLQPRQIIADGSNHPSFVNQWRNTCRLKKIPFHYTGEKGAYIFP</sequence>
<dbReference type="EMBL" id="JAJSON010000020">
    <property type="protein sequence ID" value="MCG9971847.1"/>
    <property type="molecule type" value="Genomic_DNA"/>
</dbReference>
<evidence type="ECO:0000259" key="7">
    <source>
        <dbReference type="Pfam" id="PF03772"/>
    </source>
</evidence>
<evidence type="ECO:0000259" key="8">
    <source>
        <dbReference type="Pfam" id="PF13567"/>
    </source>
</evidence>
<feature type="transmembrane region" description="Helical" evidence="6">
    <location>
        <begin position="321"/>
        <end position="337"/>
    </location>
</feature>
<feature type="transmembrane region" description="Helical" evidence="6">
    <location>
        <begin position="255"/>
        <end position="284"/>
    </location>
</feature>
<accession>A0A9X1UWV5</accession>
<keyword evidence="3 6" id="KW-0812">Transmembrane</keyword>
<comment type="subcellular location">
    <subcellularLocation>
        <location evidence="1">Cell membrane</location>
        <topology evidence="1">Multi-pass membrane protein</topology>
    </subcellularLocation>
</comment>
<dbReference type="PANTHER" id="PTHR30619">
    <property type="entry name" value="DNA INTERNALIZATION/COMPETENCE PROTEIN COMEC/REC2"/>
    <property type="match status" value="1"/>
</dbReference>
<evidence type="ECO:0000313" key="9">
    <source>
        <dbReference type="EMBL" id="MCG9971847.1"/>
    </source>
</evidence>
<dbReference type="InterPro" id="IPR052159">
    <property type="entry name" value="Competence_DNA_uptake"/>
</dbReference>
<feature type="transmembrane region" description="Helical" evidence="6">
    <location>
        <begin position="296"/>
        <end position="315"/>
    </location>
</feature>
<keyword evidence="10" id="KW-1185">Reference proteome</keyword>
<feature type="transmembrane region" description="Helical" evidence="6">
    <location>
        <begin position="349"/>
        <end position="372"/>
    </location>
</feature>
<feature type="transmembrane region" description="Helical" evidence="6">
    <location>
        <begin position="212"/>
        <end position="235"/>
    </location>
</feature>
<dbReference type="AlphaFoldDB" id="A0A9X1UWV5"/>
<evidence type="ECO:0000256" key="1">
    <source>
        <dbReference type="ARBA" id="ARBA00004651"/>
    </source>
</evidence>
<gene>
    <name evidence="9" type="ORF">LU635_09385</name>
</gene>
<protein>
    <submittedName>
        <fullName evidence="9">ComEC family competence protein</fullName>
    </submittedName>
</protein>
<name>A0A9X1UWV5_9FLAO</name>
<dbReference type="PANTHER" id="PTHR30619:SF1">
    <property type="entry name" value="RECOMBINATION PROTEIN 2"/>
    <property type="match status" value="1"/>
</dbReference>
<feature type="domain" description="ComEC/Rec2-related protein" evidence="7">
    <location>
        <begin position="196"/>
        <end position="465"/>
    </location>
</feature>
<dbReference type="Proteomes" id="UP001139344">
    <property type="component" value="Unassembled WGS sequence"/>
</dbReference>
<organism evidence="9 10">
    <name type="scientific">Christiangramia crocea</name>
    <dbReference type="NCBI Taxonomy" id="2904124"/>
    <lineage>
        <taxon>Bacteria</taxon>
        <taxon>Pseudomonadati</taxon>
        <taxon>Bacteroidota</taxon>
        <taxon>Flavobacteriia</taxon>
        <taxon>Flavobacteriales</taxon>
        <taxon>Flavobacteriaceae</taxon>
        <taxon>Christiangramia</taxon>
    </lineage>
</organism>
<feature type="transmembrane region" description="Helical" evidence="6">
    <location>
        <begin position="378"/>
        <end position="405"/>
    </location>
</feature>
<feature type="domain" description="DUF4131" evidence="8">
    <location>
        <begin position="2"/>
        <end position="154"/>
    </location>
</feature>
<keyword evidence="2" id="KW-1003">Cell membrane</keyword>
<dbReference type="InterPro" id="IPR025405">
    <property type="entry name" value="DUF4131"/>
</dbReference>
<comment type="caution">
    <text evidence="9">The sequence shown here is derived from an EMBL/GenBank/DDBJ whole genome shotgun (WGS) entry which is preliminary data.</text>
</comment>
<evidence type="ECO:0000256" key="4">
    <source>
        <dbReference type="ARBA" id="ARBA00022989"/>
    </source>
</evidence>
<feature type="transmembrane region" description="Helical" evidence="6">
    <location>
        <begin position="471"/>
        <end position="487"/>
    </location>
</feature>
<feature type="transmembrane region" description="Helical" evidence="6">
    <location>
        <begin position="412"/>
        <end position="432"/>
    </location>
</feature>
<dbReference type="InterPro" id="IPR004477">
    <property type="entry name" value="ComEC_N"/>
</dbReference>
<keyword evidence="4 6" id="KW-1133">Transmembrane helix</keyword>
<dbReference type="NCBIfam" id="TIGR00360">
    <property type="entry name" value="ComEC_N-term"/>
    <property type="match status" value="1"/>
</dbReference>
<reference evidence="9" key="1">
    <citation type="submission" date="2021-12" db="EMBL/GenBank/DDBJ databases">
        <title>Description of Gramella crocea sp. nov., a new bacterium isolated from activated sludge.</title>
        <authorList>
            <person name="Zhang X."/>
        </authorList>
    </citation>
    <scope>NUCLEOTIDE SEQUENCE</scope>
    <source>
        <strain evidence="9">YB25</strain>
    </source>
</reference>
<evidence type="ECO:0000313" key="10">
    <source>
        <dbReference type="Proteomes" id="UP001139344"/>
    </source>
</evidence>
<evidence type="ECO:0000256" key="5">
    <source>
        <dbReference type="ARBA" id="ARBA00023136"/>
    </source>
</evidence>
<proteinExistence type="predicted"/>
<dbReference type="GO" id="GO:0005886">
    <property type="term" value="C:plasma membrane"/>
    <property type="evidence" value="ECO:0007669"/>
    <property type="project" value="UniProtKB-SubCell"/>
</dbReference>
<feature type="transmembrane region" description="Helical" evidence="6">
    <location>
        <begin position="444"/>
        <end position="464"/>
    </location>
</feature>